<keyword evidence="2" id="KW-0812">Transmembrane</keyword>
<name>A0ABW5HMK4_9PSEU</name>
<dbReference type="RefSeq" id="WP_378313253.1">
    <property type="nucleotide sequence ID" value="NZ_JBHUKS010000036.1"/>
</dbReference>
<sequence length="157" mass="18008">MLWLFGQIWLWLLVSFLLGAAVMWLFTRASRPKAEADPYRPAAAPVEAPAEETRHIPPANPYEDHGDYRDREDHSGYAEPAYPHYDDQPERVYNDYPDVDPDEPYHAQQPAQDPAGHPLPDPEPRLSGELSWPEDDQRSPHWPHDDEPAPRRPGRSG</sequence>
<dbReference type="Proteomes" id="UP001597483">
    <property type="component" value="Unassembled WGS sequence"/>
</dbReference>
<dbReference type="EMBL" id="JBHUKS010000036">
    <property type="protein sequence ID" value="MFD2474181.1"/>
    <property type="molecule type" value="Genomic_DNA"/>
</dbReference>
<evidence type="ECO:0008006" key="5">
    <source>
        <dbReference type="Google" id="ProtNLM"/>
    </source>
</evidence>
<feature type="compositionally biased region" description="Basic and acidic residues" evidence="1">
    <location>
        <begin position="62"/>
        <end position="76"/>
    </location>
</feature>
<keyword evidence="2" id="KW-0472">Membrane</keyword>
<protein>
    <recommendedName>
        <fullName evidence="5">LapA family protein</fullName>
    </recommendedName>
</protein>
<comment type="caution">
    <text evidence="3">The sequence shown here is derived from an EMBL/GenBank/DDBJ whole genome shotgun (WGS) entry which is preliminary data.</text>
</comment>
<reference evidence="4" key="1">
    <citation type="journal article" date="2019" name="Int. J. Syst. Evol. Microbiol.">
        <title>The Global Catalogue of Microorganisms (GCM) 10K type strain sequencing project: providing services to taxonomists for standard genome sequencing and annotation.</title>
        <authorList>
            <consortium name="The Broad Institute Genomics Platform"/>
            <consortium name="The Broad Institute Genome Sequencing Center for Infectious Disease"/>
            <person name="Wu L."/>
            <person name="Ma J."/>
        </authorList>
    </citation>
    <scope>NUCLEOTIDE SEQUENCE [LARGE SCALE GENOMIC DNA]</scope>
    <source>
        <strain evidence="4">CGMCC 4.7641</strain>
    </source>
</reference>
<accession>A0ABW5HMK4</accession>
<evidence type="ECO:0000313" key="4">
    <source>
        <dbReference type="Proteomes" id="UP001597483"/>
    </source>
</evidence>
<keyword evidence="2" id="KW-1133">Transmembrane helix</keyword>
<proteinExistence type="predicted"/>
<feature type="region of interest" description="Disordered" evidence="1">
    <location>
        <begin position="34"/>
        <end position="157"/>
    </location>
</feature>
<evidence type="ECO:0000256" key="2">
    <source>
        <dbReference type="SAM" id="Phobius"/>
    </source>
</evidence>
<feature type="compositionally biased region" description="Basic and acidic residues" evidence="1">
    <location>
        <begin position="135"/>
        <end position="150"/>
    </location>
</feature>
<evidence type="ECO:0000256" key="1">
    <source>
        <dbReference type="SAM" id="MobiDB-lite"/>
    </source>
</evidence>
<evidence type="ECO:0000313" key="3">
    <source>
        <dbReference type="EMBL" id="MFD2474181.1"/>
    </source>
</evidence>
<keyword evidence="4" id="KW-1185">Reference proteome</keyword>
<feature type="transmembrane region" description="Helical" evidence="2">
    <location>
        <begin position="6"/>
        <end position="26"/>
    </location>
</feature>
<organism evidence="3 4">
    <name type="scientific">Amycolatopsis silviterrae</name>
    <dbReference type="NCBI Taxonomy" id="1656914"/>
    <lineage>
        <taxon>Bacteria</taxon>
        <taxon>Bacillati</taxon>
        <taxon>Actinomycetota</taxon>
        <taxon>Actinomycetes</taxon>
        <taxon>Pseudonocardiales</taxon>
        <taxon>Pseudonocardiaceae</taxon>
        <taxon>Amycolatopsis</taxon>
    </lineage>
</organism>
<gene>
    <name evidence="3" type="ORF">ACFSVL_42720</name>
</gene>
<feature type="compositionally biased region" description="Basic and acidic residues" evidence="1">
    <location>
        <begin position="84"/>
        <end position="93"/>
    </location>
</feature>